<name>A0ABX1GFL1_9GAMM</name>
<keyword evidence="2" id="KW-1185">Reference proteome</keyword>
<organism evidence="1 2">
    <name type="scientific">Spongiibacter thalassae</name>
    <dbReference type="NCBI Taxonomy" id="2721624"/>
    <lineage>
        <taxon>Bacteria</taxon>
        <taxon>Pseudomonadati</taxon>
        <taxon>Pseudomonadota</taxon>
        <taxon>Gammaproteobacteria</taxon>
        <taxon>Cellvibrionales</taxon>
        <taxon>Spongiibacteraceae</taxon>
        <taxon>Spongiibacter</taxon>
    </lineage>
</organism>
<evidence type="ECO:0000313" key="2">
    <source>
        <dbReference type="Proteomes" id="UP000765845"/>
    </source>
</evidence>
<proteinExistence type="predicted"/>
<comment type="caution">
    <text evidence="1">The sequence shown here is derived from an EMBL/GenBank/DDBJ whole genome shotgun (WGS) entry which is preliminary data.</text>
</comment>
<dbReference type="RefSeq" id="WP_168450536.1">
    <property type="nucleotide sequence ID" value="NZ_JAAWWK010000004.1"/>
</dbReference>
<reference evidence="1 2" key="1">
    <citation type="submission" date="2020-04" db="EMBL/GenBank/DDBJ databases">
        <authorList>
            <person name="Yoon J."/>
        </authorList>
    </citation>
    <scope>NUCLEOTIDE SEQUENCE [LARGE SCALE GENOMIC DNA]</scope>
    <source>
        <strain evidence="1 2">KMU-166</strain>
    </source>
</reference>
<sequence length="215" mass="24267">MYGRLLAIALFFHSGLGLACSCLWQGPFNEVYPDSDLLVYAEVSSTRGNSFDVDIIQKLDGQEFRESLRVWGKTDDLCRPEVSNFAPGSQWILALQRLDEVPDNGFNPFKPNISFGRKGDYALSSCGVNWLQVKGGRVTGNILDATRWQYLDPKKTPVLLTLFFDWLRGDLSDAALAEAARPQGAAREMLNNTKMFLWQLERDSRDAEELIEHSQ</sequence>
<dbReference type="Proteomes" id="UP000765845">
    <property type="component" value="Unassembled WGS sequence"/>
</dbReference>
<protein>
    <recommendedName>
        <fullName evidence="3">Delta-aminolevulinic acid dehydratase</fullName>
    </recommendedName>
</protein>
<evidence type="ECO:0000313" key="1">
    <source>
        <dbReference type="EMBL" id="NKI17995.1"/>
    </source>
</evidence>
<accession>A0ABX1GFL1</accession>
<dbReference type="PROSITE" id="PS51257">
    <property type="entry name" value="PROKAR_LIPOPROTEIN"/>
    <property type="match status" value="1"/>
</dbReference>
<gene>
    <name evidence="1" type="ORF">HCU74_11330</name>
</gene>
<dbReference type="EMBL" id="JAAWWK010000004">
    <property type="protein sequence ID" value="NKI17995.1"/>
    <property type="molecule type" value="Genomic_DNA"/>
</dbReference>
<evidence type="ECO:0008006" key="3">
    <source>
        <dbReference type="Google" id="ProtNLM"/>
    </source>
</evidence>